<dbReference type="Gene3D" id="3.90.870.10">
    <property type="entry name" value="DHBP synthase"/>
    <property type="match status" value="1"/>
</dbReference>
<dbReference type="InterPro" id="IPR000926">
    <property type="entry name" value="RibA"/>
</dbReference>
<dbReference type="NCBIfam" id="NF001591">
    <property type="entry name" value="PRK00393.1"/>
    <property type="match status" value="1"/>
</dbReference>
<dbReference type="Pfam" id="PF00926">
    <property type="entry name" value="DHBP_synthase"/>
    <property type="match status" value="1"/>
</dbReference>
<keyword evidence="10" id="KW-0479">Metal-binding</keyword>
<evidence type="ECO:0000256" key="20">
    <source>
        <dbReference type="ARBA" id="ARBA00049295"/>
    </source>
</evidence>
<sequence>MDENADLKLGLNKISPKFLRRRLVRPTIRCRRHRLNKRQENPTSPGRRARHGRTNQQLTQRQPVCQPQRALPQHLHEVQRDPVPEPGLHEPPREEERRHHQPDHLVREPGDGRREGQGLGDDGDGEADEGPRADGERAEDEPGDGGQEDREELPCLMGHARGLGDGEPEDHADGDAGQEGDRFRPGPGEKPASAADGVSLRRGGRYGASEFPKPSGEQTDRAEPSFVVFEAIVIQVMASNGLNLHCSSFALSRSRGHYAFHCLNPFMTNGNMSSPSNKLCLSFKVDGKARAVQISGEGNFPSYSSNKAVSGLGNDGEQANQPNGTEIQPDAVAFATLSAETIPTSMGFHSDDDEFDLDSPTEGFSSIPEAIEDIRQGKFVIVVDDEDRENEGDLIMAASLVTPEAMAFIVKHGTGIVCVSMKGEDLERLQLPLMVSQKENDEKLCTAFTVSVDAKYGTTTGVSARDRATTILALASRESKPEDFNRPGHIFPLKYKEGGVLKRAGHTEASVDLAVLGGLEPVAVLCEIVDDDGSMARLPKLRQFAQAENLKIISIADLIRYRRKREKLVEKAADAPIPTMWGPFKSYCYRSLLDGIEHIAMVKVISCLRTLGFTPESCTILCSSQSAVIVTVCDGVYWFEQGEIGDGRDILVRVHSECLTGDIFGSARCDCGNQLALAMQQIEAAGRGVLVYLRGHEGRGIGLGHKLQAYNLQDDGRDTVEANEELGLPVDSREYGIGAQILRDIGVRTMKLMTNNPAKYGGLKGYGLAIAGRVPLVTPITRDNRRYLETKREKMGHIYGLDNIGNVHGTNVHENHRASGGGPSDGVSEK</sequence>
<keyword evidence="18" id="KW-0456">Lyase</keyword>
<dbReference type="PANTHER" id="PTHR21327">
    <property type="entry name" value="GTP CYCLOHYDROLASE II-RELATED"/>
    <property type="match status" value="1"/>
</dbReference>
<evidence type="ECO:0000256" key="16">
    <source>
        <dbReference type="ARBA" id="ARBA00023134"/>
    </source>
</evidence>
<evidence type="ECO:0000256" key="2">
    <source>
        <dbReference type="ARBA" id="ARBA00004229"/>
    </source>
</evidence>
<keyword evidence="14" id="KW-0460">Magnesium</keyword>
<feature type="compositionally biased region" description="Basic and acidic residues" evidence="21">
    <location>
        <begin position="169"/>
        <end position="184"/>
    </location>
</feature>
<dbReference type="AlphaFoldDB" id="A0A834GFM2"/>
<dbReference type="InterPro" id="IPR036144">
    <property type="entry name" value="RibA-like_sf"/>
</dbReference>
<feature type="region of interest" description="Disordered" evidence="21">
    <location>
        <begin position="32"/>
        <end position="221"/>
    </location>
</feature>
<evidence type="ECO:0000313" key="23">
    <source>
        <dbReference type="EMBL" id="KAF7129428.1"/>
    </source>
</evidence>
<comment type="similarity">
    <text evidence="5">In the N-terminal section; belongs to the DHBP synthase family.</text>
</comment>
<dbReference type="HAMAP" id="MF_00180">
    <property type="entry name" value="RibB"/>
    <property type="match status" value="1"/>
</dbReference>
<evidence type="ECO:0000256" key="5">
    <source>
        <dbReference type="ARBA" id="ARBA00005520"/>
    </source>
</evidence>
<evidence type="ECO:0000256" key="7">
    <source>
        <dbReference type="ARBA" id="ARBA00022528"/>
    </source>
</evidence>
<name>A0A834GFM2_RHOSS</name>
<keyword evidence="8" id="KW-0686">Riboflavin biosynthesis</keyword>
<evidence type="ECO:0000256" key="18">
    <source>
        <dbReference type="ARBA" id="ARBA00023239"/>
    </source>
</evidence>
<dbReference type="Proteomes" id="UP000626092">
    <property type="component" value="Unassembled WGS sequence"/>
</dbReference>
<keyword evidence="12" id="KW-0378">Hydrolase</keyword>
<comment type="subcellular location">
    <subcellularLocation>
        <location evidence="2">Plastid</location>
        <location evidence="2">Chloroplast</location>
    </subcellularLocation>
</comment>
<feature type="domain" description="GTP cyclohydrolase II" evidence="22">
    <location>
        <begin position="571"/>
        <end position="775"/>
    </location>
</feature>
<dbReference type="GO" id="GO:0003935">
    <property type="term" value="F:GTP cyclohydrolase II activity"/>
    <property type="evidence" value="ECO:0007669"/>
    <property type="project" value="UniProtKB-EC"/>
</dbReference>
<dbReference type="GO" id="GO:0009231">
    <property type="term" value="P:riboflavin biosynthetic process"/>
    <property type="evidence" value="ECO:0007669"/>
    <property type="project" value="UniProtKB-UniPathway"/>
</dbReference>
<keyword evidence="7" id="KW-0150">Chloroplast</keyword>
<keyword evidence="24" id="KW-1185">Reference proteome</keyword>
<evidence type="ECO:0000256" key="6">
    <source>
        <dbReference type="ARBA" id="ARBA00008976"/>
    </source>
</evidence>
<keyword evidence="16" id="KW-0342">GTP-binding</keyword>
<dbReference type="FunFam" id="3.90.870.10:FF:000005">
    <property type="entry name" value="Bifunctional riboflavin biosynthesis protein RIBA 1 chloroplastic"/>
    <property type="match status" value="1"/>
</dbReference>
<dbReference type="GO" id="GO:0005525">
    <property type="term" value="F:GTP binding"/>
    <property type="evidence" value="ECO:0007669"/>
    <property type="project" value="UniProtKB-KW"/>
</dbReference>
<dbReference type="Pfam" id="PF00925">
    <property type="entry name" value="GTP_cyclohydro2"/>
    <property type="match status" value="1"/>
</dbReference>
<keyword evidence="15" id="KW-0809">Transit peptide</keyword>
<dbReference type="CDD" id="cd00641">
    <property type="entry name" value="GTP_cyclohydro2"/>
    <property type="match status" value="1"/>
</dbReference>
<evidence type="ECO:0000256" key="12">
    <source>
        <dbReference type="ARBA" id="ARBA00022801"/>
    </source>
</evidence>
<feature type="region of interest" description="Disordered" evidence="21">
    <location>
        <begin position="306"/>
        <end position="325"/>
    </location>
</feature>
<protein>
    <recommendedName>
        <fullName evidence="22">GTP cyclohydrolase II domain-containing protein</fullName>
    </recommendedName>
</protein>
<dbReference type="InterPro" id="IPR000422">
    <property type="entry name" value="DHBP_synthase_RibB"/>
</dbReference>
<comment type="pathway">
    <text evidence="4">Cofactor biosynthesis; riboflavin biosynthesis; 2-hydroxy-3-oxobutyl phosphate from D-ribulose 5-phosphate: step 1/1.</text>
</comment>
<evidence type="ECO:0000256" key="13">
    <source>
        <dbReference type="ARBA" id="ARBA00022833"/>
    </source>
</evidence>
<evidence type="ECO:0000256" key="14">
    <source>
        <dbReference type="ARBA" id="ARBA00022842"/>
    </source>
</evidence>
<dbReference type="InterPro" id="IPR032677">
    <property type="entry name" value="GTP_cyclohydro_II"/>
</dbReference>
<evidence type="ECO:0000313" key="24">
    <source>
        <dbReference type="Proteomes" id="UP000626092"/>
    </source>
</evidence>
<dbReference type="GO" id="GO:0009507">
    <property type="term" value="C:chloroplast"/>
    <property type="evidence" value="ECO:0007669"/>
    <property type="project" value="UniProtKB-SubCell"/>
</dbReference>
<evidence type="ECO:0000256" key="3">
    <source>
        <dbReference type="ARBA" id="ARBA00004853"/>
    </source>
</evidence>
<gene>
    <name evidence="23" type="ORF">RHSIM_Rhsim10G0167900</name>
</gene>
<keyword evidence="19" id="KW-0511">Multifunctional enzyme</keyword>
<evidence type="ECO:0000256" key="1">
    <source>
        <dbReference type="ARBA" id="ARBA00001947"/>
    </source>
</evidence>
<evidence type="ECO:0000256" key="8">
    <source>
        <dbReference type="ARBA" id="ARBA00022619"/>
    </source>
</evidence>
<dbReference type="SUPFAM" id="SSF55821">
    <property type="entry name" value="YrdC/RibB"/>
    <property type="match status" value="1"/>
</dbReference>
<dbReference type="HAMAP" id="MF_00179">
    <property type="entry name" value="RibA"/>
    <property type="match status" value="1"/>
</dbReference>
<dbReference type="OrthoDB" id="60371at2759"/>
<evidence type="ECO:0000256" key="21">
    <source>
        <dbReference type="SAM" id="MobiDB-lite"/>
    </source>
</evidence>
<reference evidence="23" key="1">
    <citation type="submission" date="2019-11" db="EMBL/GenBank/DDBJ databases">
        <authorList>
            <person name="Liu Y."/>
            <person name="Hou J."/>
            <person name="Li T.-Q."/>
            <person name="Guan C.-H."/>
            <person name="Wu X."/>
            <person name="Wu H.-Z."/>
            <person name="Ling F."/>
            <person name="Zhang R."/>
            <person name="Shi X.-G."/>
            <person name="Ren J.-P."/>
            <person name="Chen E.-F."/>
            <person name="Sun J.-M."/>
        </authorList>
    </citation>
    <scope>NUCLEOTIDE SEQUENCE</scope>
    <source>
        <strain evidence="23">Adult_tree_wgs_1</strain>
        <tissue evidence="23">Leaves</tissue>
    </source>
</reference>
<feature type="compositionally biased region" description="Polar residues" evidence="21">
    <location>
        <begin position="54"/>
        <end position="65"/>
    </location>
</feature>
<dbReference type="PANTHER" id="PTHR21327:SF18">
    <property type="entry name" value="3,4-DIHYDROXY-2-BUTANONE 4-PHOSPHATE SYNTHASE"/>
    <property type="match status" value="1"/>
</dbReference>
<dbReference type="SUPFAM" id="SSF142695">
    <property type="entry name" value="RibA-like"/>
    <property type="match status" value="2"/>
</dbReference>
<dbReference type="NCBIfam" id="TIGR00505">
    <property type="entry name" value="ribA"/>
    <property type="match status" value="1"/>
</dbReference>
<evidence type="ECO:0000256" key="17">
    <source>
        <dbReference type="ARBA" id="ARBA00023211"/>
    </source>
</evidence>
<comment type="caution">
    <text evidence="23">The sequence shown here is derived from an EMBL/GenBank/DDBJ whole genome shotgun (WGS) entry which is preliminary data.</text>
</comment>
<proteinExistence type="inferred from homology"/>
<dbReference type="GO" id="GO:0046872">
    <property type="term" value="F:metal ion binding"/>
    <property type="evidence" value="ECO:0007669"/>
    <property type="project" value="UniProtKB-KW"/>
</dbReference>
<dbReference type="InterPro" id="IPR017945">
    <property type="entry name" value="DHBP_synth_RibB-like_a/b_dom"/>
</dbReference>
<dbReference type="NCBIfam" id="TIGR00506">
    <property type="entry name" value="ribB"/>
    <property type="match status" value="1"/>
</dbReference>
<dbReference type="GO" id="GO:0008686">
    <property type="term" value="F:3,4-dihydroxy-2-butanone-4-phosphate synthase activity"/>
    <property type="evidence" value="ECO:0007669"/>
    <property type="project" value="InterPro"/>
</dbReference>
<keyword evidence="17" id="KW-0464">Manganese</keyword>
<dbReference type="HAMAP" id="MF_01283">
    <property type="entry name" value="RibBA"/>
    <property type="match status" value="1"/>
</dbReference>
<organism evidence="23 24">
    <name type="scientific">Rhododendron simsii</name>
    <name type="common">Sims's rhododendron</name>
    <dbReference type="NCBI Taxonomy" id="118357"/>
    <lineage>
        <taxon>Eukaryota</taxon>
        <taxon>Viridiplantae</taxon>
        <taxon>Streptophyta</taxon>
        <taxon>Embryophyta</taxon>
        <taxon>Tracheophyta</taxon>
        <taxon>Spermatophyta</taxon>
        <taxon>Magnoliopsida</taxon>
        <taxon>eudicotyledons</taxon>
        <taxon>Gunneridae</taxon>
        <taxon>Pentapetalae</taxon>
        <taxon>asterids</taxon>
        <taxon>Ericales</taxon>
        <taxon>Ericaceae</taxon>
        <taxon>Ericoideae</taxon>
        <taxon>Rhodoreae</taxon>
        <taxon>Rhododendron</taxon>
    </lineage>
</organism>
<evidence type="ECO:0000256" key="10">
    <source>
        <dbReference type="ARBA" id="ARBA00022723"/>
    </source>
</evidence>
<evidence type="ECO:0000256" key="15">
    <source>
        <dbReference type="ARBA" id="ARBA00022946"/>
    </source>
</evidence>
<keyword evidence="13" id="KW-0862">Zinc</keyword>
<accession>A0A834GFM2</accession>
<feature type="compositionally biased region" description="Basic and acidic residues" evidence="21">
    <location>
        <begin position="74"/>
        <end position="116"/>
    </location>
</feature>
<comment type="catalytic activity">
    <reaction evidence="20">
        <text>GTP + 4 H2O = 2,5-diamino-6-hydroxy-4-(5-phosphoribosylamino)-pyrimidine + formate + 2 phosphate + 3 H(+)</text>
        <dbReference type="Rhea" id="RHEA:23704"/>
        <dbReference type="ChEBI" id="CHEBI:15377"/>
        <dbReference type="ChEBI" id="CHEBI:15378"/>
        <dbReference type="ChEBI" id="CHEBI:15740"/>
        <dbReference type="ChEBI" id="CHEBI:37565"/>
        <dbReference type="ChEBI" id="CHEBI:43474"/>
        <dbReference type="ChEBI" id="CHEBI:58614"/>
        <dbReference type="EC" id="3.5.4.25"/>
    </reaction>
</comment>
<keyword evidence="9" id="KW-0934">Plastid</keyword>
<dbReference type="InterPro" id="IPR016299">
    <property type="entry name" value="Riboflavin_synth_RibBA"/>
</dbReference>
<dbReference type="EMBL" id="WJXA01000010">
    <property type="protein sequence ID" value="KAF7129428.1"/>
    <property type="molecule type" value="Genomic_DNA"/>
</dbReference>
<evidence type="ECO:0000256" key="19">
    <source>
        <dbReference type="ARBA" id="ARBA00023268"/>
    </source>
</evidence>
<keyword evidence="11" id="KW-0547">Nucleotide-binding</keyword>
<evidence type="ECO:0000256" key="9">
    <source>
        <dbReference type="ARBA" id="ARBA00022640"/>
    </source>
</evidence>
<evidence type="ECO:0000256" key="11">
    <source>
        <dbReference type="ARBA" id="ARBA00022741"/>
    </source>
</evidence>
<comment type="pathway">
    <text evidence="3">Cofactor biosynthesis; riboflavin biosynthesis; 5-amino-6-(D-ribitylamino)uracil from GTP: step 1/4.</text>
</comment>
<feature type="region of interest" description="Disordered" evidence="21">
    <location>
        <begin position="811"/>
        <end position="830"/>
    </location>
</feature>
<comment type="cofactor">
    <cofactor evidence="1">
        <name>Zn(2+)</name>
        <dbReference type="ChEBI" id="CHEBI:29105"/>
    </cofactor>
</comment>
<comment type="similarity">
    <text evidence="6">In the C-terminal section; belongs to the GTP cyclohydrolase II family.</text>
</comment>
<dbReference type="Gene3D" id="3.40.50.10990">
    <property type="entry name" value="GTP cyclohydrolase II"/>
    <property type="match status" value="1"/>
</dbReference>
<evidence type="ECO:0000259" key="22">
    <source>
        <dbReference type="Pfam" id="PF00925"/>
    </source>
</evidence>
<evidence type="ECO:0000256" key="4">
    <source>
        <dbReference type="ARBA" id="ARBA00004904"/>
    </source>
</evidence>
<dbReference type="UniPathway" id="UPA00275">
    <property type="reaction ID" value="UER00400"/>
</dbReference>